<evidence type="ECO:0000256" key="1">
    <source>
        <dbReference type="PROSITE-ProRule" id="PRU00047"/>
    </source>
</evidence>
<keyword evidence="3" id="KW-0812">Transmembrane</keyword>
<feature type="compositionally biased region" description="Basic residues" evidence="2">
    <location>
        <begin position="43"/>
        <end position="52"/>
    </location>
</feature>
<evidence type="ECO:0000259" key="4">
    <source>
        <dbReference type="PROSITE" id="PS50158"/>
    </source>
</evidence>
<dbReference type="InterPro" id="IPR001878">
    <property type="entry name" value="Znf_CCHC"/>
</dbReference>
<dbReference type="AlphaFoldDB" id="A0A9Q1JTE0"/>
<gene>
    <name evidence="5" type="ORF">Cgig2_021585</name>
</gene>
<feature type="region of interest" description="Disordered" evidence="2">
    <location>
        <begin position="33"/>
        <end position="59"/>
    </location>
</feature>
<reference evidence="5" key="1">
    <citation type="submission" date="2022-04" db="EMBL/GenBank/DDBJ databases">
        <title>Carnegiea gigantea Genome sequencing and assembly v2.</title>
        <authorList>
            <person name="Copetti D."/>
            <person name="Sanderson M.J."/>
            <person name="Burquez A."/>
            <person name="Wojciechowski M.F."/>
        </authorList>
    </citation>
    <scope>NUCLEOTIDE SEQUENCE</scope>
    <source>
        <strain evidence="5">SGP5-SGP5p</strain>
        <tissue evidence="5">Aerial part</tissue>
    </source>
</reference>
<keyword evidence="6" id="KW-1185">Reference proteome</keyword>
<keyword evidence="1" id="KW-0862">Zinc</keyword>
<evidence type="ECO:0000256" key="2">
    <source>
        <dbReference type="SAM" id="MobiDB-lite"/>
    </source>
</evidence>
<sequence length="233" mass="26430">MNVTHPMETHDTGVVDGDTGFVVGGDYLDEDFNRRILPPKNPRGARRPRKRRVESQTQALKPRRCSKCGDLGHYKNTCRNPRADFDADYPGDVVPVEDLFRGHVDGVPSESAVAVGPNVFRCLEAKIVEHHDSYRRRYACCPKQDDYVCGYFEEVDPQYPNRAMEVIDDLVAKMREAHDVLLEERNNQYWMEGEDRAVEDGMRAELDELKGIVGVAFAAIVVLVAALLVMWSF</sequence>
<dbReference type="GO" id="GO:0003676">
    <property type="term" value="F:nucleic acid binding"/>
    <property type="evidence" value="ECO:0007669"/>
    <property type="project" value="InterPro"/>
</dbReference>
<dbReference type="EMBL" id="JAKOGI010000779">
    <property type="protein sequence ID" value="KAJ8430623.1"/>
    <property type="molecule type" value="Genomic_DNA"/>
</dbReference>
<keyword evidence="3" id="KW-1133">Transmembrane helix</keyword>
<evidence type="ECO:0000313" key="5">
    <source>
        <dbReference type="EMBL" id="KAJ8430623.1"/>
    </source>
</evidence>
<dbReference type="Proteomes" id="UP001153076">
    <property type="component" value="Unassembled WGS sequence"/>
</dbReference>
<dbReference type="PROSITE" id="PS50158">
    <property type="entry name" value="ZF_CCHC"/>
    <property type="match status" value="1"/>
</dbReference>
<accession>A0A9Q1JTE0</accession>
<protein>
    <recommendedName>
        <fullName evidence="4">CCHC-type domain-containing protein</fullName>
    </recommendedName>
</protein>
<keyword evidence="1" id="KW-0479">Metal-binding</keyword>
<evidence type="ECO:0000256" key="3">
    <source>
        <dbReference type="SAM" id="Phobius"/>
    </source>
</evidence>
<name>A0A9Q1JTE0_9CARY</name>
<dbReference type="SUPFAM" id="SSF57756">
    <property type="entry name" value="Retrovirus zinc finger-like domains"/>
    <property type="match status" value="1"/>
</dbReference>
<comment type="caution">
    <text evidence="5">The sequence shown here is derived from an EMBL/GenBank/DDBJ whole genome shotgun (WGS) entry which is preliminary data.</text>
</comment>
<feature type="transmembrane region" description="Helical" evidence="3">
    <location>
        <begin position="212"/>
        <end position="231"/>
    </location>
</feature>
<dbReference type="OrthoDB" id="8026949at2759"/>
<dbReference type="GO" id="GO:0008270">
    <property type="term" value="F:zinc ion binding"/>
    <property type="evidence" value="ECO:0007669"/>
    <property type="project" value="UniProtKB-KW"/>
</dbReference>
<keyword evidence="1" id="KW-0863">Zinc-finger</keyword>
<keyword evidence="3" id="KW-0472">Membrane</keyword>
<evidence type="ECO:0000313" key="6">
    <source>
        <dbReference type="Proteomes" id="UP001153076"/>
    </source>
</evidence>
<dbReference type="InterPro" id="IPR036875">
    <property type="entry name" value="Znf_CCHC_sf"/>
</dbReference>
<proteinExistence type="predicted"/>
<feature type="domain" description="CCHC-type" evidence="4">
    <location>
        <begin position="63"/>
        <end position="80"/>
    </location>
</feature>
<organism evidence="5 6">
    <name type="scientific">Carnegiea gigantea</name>
    <dbReference type="NCBI Taxonomy" id="171969"/>
    <lineage>
        <taxon>Eukaryota</taxon>
        <taxon>Viridiplantae</taxon>
        <taxon>Streptophyta</taxon>
        <taxon>Embryophyta</taxon>
        <taxon>Tracheophyta</taxon>
        <taxon>Spermatophyta</taxon>
        <taxon>Magnoliopsida</taxon>
        <taxon>eudicotyledons</taxon>
        <taxon>Gunneridae</taxon>
        <taxon>Pentapetalae</taxon>
        <taxon>Caryophyllales</taxon>
        <taxon>Cactineae</taxon>
        <taxon>Cactaceae</taxon>
        <taxon>Cactoideae</taxon>
        <taxon>Echinocereeae</taxon>
        <taxon>Carnegiea</taxon>
    </lineage>
</organism>